<keyword evidence="1" id="KW-0732">Signal</keyword>
<name>A0A9R0IKL9_SPIOL</name>
<dbReference type="InterPro" id="IPR056789">
    <property type="entry name" value="LRR_R13L1-DRL21"/>
</dbReference>
<keyword evidence="3" id="KW-1185">Reference proteome</keyword>
<reference evidence="4" key="2">
    <citation type="submission" date="2025-08" db="UniProtKB">
        <authorList>
            <consortium name="RefSeq"/>
        </authorList>
    </citation>
    <scope>IDENTIFICATION</scope>
    <source>
        <tissue evidence="4">Leaf</tissue>
    </source>
</reference>
<dbReference type="SUPFAM" id="SSF52058">
    <property type="entry name" value="L domain-like"/>
    <property type="match status" value="1"/>
</dbReference>
<dbReference type="KEGG" id="soe:110790196"/>
<feature type="chain" id="PRO_5040482724" evidence="1">
    <location>
        <begin position="23"/>
        <end position="198"/>
    </location>
</feature>
<accession>A0A9R0IKL9</accession>
<gene>
    <name evidence="4" type="primary">LOC110790196</name>
</gene>
<sequence length="198" mass="22677">MGLRISRTSWMLLLTIASSALSLVMNLSGRGRSRLVLTWIQVILLEEREEETDGGIEDGGITRLMEELQPHSNLNRLEVNGYHGKKLLGWQTFPPNLVKLCLIGCGELEFLPWLGNLYVLKVLQLKDLGKLEYIEEDSPPVLGNTEKLSFLSSLEELRLEDMWKLKGWRRGIIFINSFMIAATSTTRHICNYYHVFLN</sequence>
<proteinExistence type="predicted"/>
<dbReference type="InterPro" id="IPR032675">
    <property type="entry name" value="LRR_dom_sf"/>
</dbReference>
<dbReference type="Pfam" id="PF25019">
    <property type="entry name" value="LRR_R13L1-DRL21"/>
    <property type="match status" value="1"/>
</dbReference>
<reference evidence="3" key="1">
    <citation type="journal article" date="2021" name="Nat. Commun.">
        <title>Genomic analyses provide insights into spinach domestication and the genetic basis of agronomic traits.</title>
        <authorList>
            <person name="Cai X."/>
            <person name="Sun X."/>
            <person name="Xu C."/>
            <person name="Sun H."/>
            <person name="Wang X."/>
            <person name="Ge C."/>
            <person name="Zhang Z."/>
            <person name="Wang Q."/>
            <person name="Fei Z."/>
            <person name="Jiao C."/>
            <person name="Wang Q."/>
        </authorList>
    </citation>
    <scope>NUCLEOTIDE SEQUENCE [LARGE SCALE GENOMIC DNA]</scope>
    <source>
        <strain evidence="3">cv. Varoflay</strain>
    </source>
</reference>
<dbReference type="AlphaFoldDB" id="A0A9R0IKL9"/>
<dbReference type="OrthoDB" id="773208at2759"/>
<evidence type="ECO:0000259" key="2">
    <source>
        <dbReference type="Pfam" id="PF25019"/>
    </source>
</evidence>
<dbReference type="GeneID" id="110790196"/>
<evidence type="ECO:0000313" key="4">
    <source>
        <dbReference type="RefSeq" id="XP_021850668.1"/>
    </source>
</evidence>
<dbReference type="Proteomes" id="UP000813463">
    <property type="component" value="Chromosome 5"/>
</dbReference>
<evidence type="ECO:0000256" key="1">
    <source>
        <dbReference type="SAM" id="SignalP"/>
    </source>
</evidence>
<dbReference type="RefSeq" id="XP_021850668.1">
    <property type="nucleotide sequence ID" value="XM_021994976.2"/>
</dbReference>
<organism evidence="3 4">
    <name type="scientific">Spinacia oleracea</name>
    <name type="common">Spinach</name>
    <dbReference type="NCBI Taxonomy" id="3562"/>
    <lineage>
        <taxon>Eukaryota</taxon>
        <taxon>Viridiplantae</taxon>
        <taxon>Streptophyta</taxon>
        <taxon>Embryophyta</taxon>
        <taxon>Tracheophyta</taxon>
        <taxon>Spermatophyta</taxon>
        <taxon>Magnoliopsida</taxon>
        <taxon>eudicotyledons</taxon>
        <taxon>Gunneridae</taxon>
        <taxon>Pentapetalae</taxon>
        <taxon>Caryophyllales</taxon>
        <taxon>Chenopodiaceae</taxon>
        <taxon>Chenopodioideae</taxon>
        <taxon>Anserineae</taxon>
        <taxon>Spinacia</taxon>
    </lineage>
</organism>
<feature type="domain" description="R13L1/DRL21-like LRR repeat region" evidence="2">
    <location>
        <begin position="62"/>
        <end position="127"/>
    </location>
</feature>
<feature type="signal peptide" evidence="1">
    <location>
        <begin position="1"/>
        <end position="22"/>
    </location>
</feature>
<dbReference type="Gene3D" id="3.80.10.10">
    <property type="entry name" value="Ribonuclease Inhibitor"/>
    <property type="match status" value="1"/>
</dbReference>
<protein>
    <submittedName>
        <fullName evidence="4">Uncharacterized protein isoform X1</fullName>
    </submittedName>
</protein>
<evidence type="ECO:0000313" key="3">
    <source>
        <dbReference type="Proteomes" id="UP000813463"/>
    </source>
</evidence>